<reference evidence="3" key="1">
    <citation type="journal article" date="2023" name="Commun. Biol.">
        <title>Genome analysis of Parmales, the sister group of diatoms, reveals the evolutionary specialization of diatoms from phago-mixotrophs to photoautotrophs.</title>
        <authorList>
            <person name="Ban H."/>
            <person name="Sato S."/>
            <person name="Yoshikawa S."/>
            <person name="Yamada K."/>
            <person name="Nakamura Y."/>
            <person name="Ichinomiya M."/>
            <person name="Sato N."/>
            <person name="Blanc-Mathieu R."/>
            <person name="Endo H."/>
            <person name="Kuwata A."/>
            <person name="Ogata H."/>
        </authorList>
    </citation>
    <scope>NUCLEOTIDE SEQUENCE [LARGE SCALE GENOMIC DNA]</scope>
</reference>
<dbReference type="PANTHER" id="PTHR13507">
    <property type="entry name" value="PRKR-INTERACTING PROTEIN 1"/>
    <property type="match status" value="1"/>
</dbReference>
<organism evidence="2 3">
    <name type="scientific">Triparma columacea</name>
    <dbReference type="NCBI Taxonomy" id="722753"/>
    <lineage>
        <taxon>Eukaryota</taxon>
        <taxon>Sar</taxon>
        <taxon>Stramenopiles</taxon>
        <taxon>Ochrophyta</taxon>
        <taxon>Bolidophyceae</taxon>
        <taxon>Parmales</taxon>
        <taxon>Triparmaceae</taxon>
        <taxon>Triparma</taxon>
    </lineage>
</organism>
<name>A0A9W7GQ16_9STRA</name>
<keyword evidence="3" id="KW-1185">Reference proteome</keyword>
<feature type="compositionally biased region" description="Basic and acidic residues" evidence="1">
    <location>
        <begin position="125"/>
        <end position="141"/>
    </location>
</feature>
<dbReference type="OrthoDB" id="10067079at2759"/>
<dbReference type="EMBL" id="BRYA01000370">
    <property type="protein sequence ID" value="GMI48018.1"/>
    <property type="molecule type" value="Genomic_DNA"/>
</dbReference>
<dbReference type="GO" id="GO:0005730">
    <property type="term" value="C:nucleolus"/>
    <property type="evidence" value="ECO:0007669"/>
    <property type="project" value="TreeGrafter"/>
</dbReference>
<dbReference type="Proteomes" id="UP001165065">
    <property type="component" value="Unassembled WGS sequence"/>
</dbReference>
<gene>
    <name evidence="2" type="ORF">TrCOL_g7981</name>
</gene>
<evidence type="ECO:0000256" key="1">
    <source>
        <dbReference type="SAM" id="MobiDB-lite"/>
    </source>
</evidence>
<proteinExistence type="predicted"/>
<dbReference type="InterPro" id="IPR009548">
    <property type="entry name" value="Prkrip1"/>
</dbReference>
<evidence type="ECO:0000313" key="3">
    <source>
        <dbReference type="Proteomes" id="UP001165065"/>
    </source>
</evidence>
<comment type="caution">
    <text evidence="2">The sequence shown here is derived from an EMBL/GenBank/DDBJ whole genome shotgun (WGS) entry which is preliminary data.</text>
</comment>
<dbReference type="GO" id="GO:0004860">
    <property type="term" value="F:protein kinase inhibitor activity"/>
    <property type="evidence" value="ECO:0007669"/>
    <property type="project" value="TreeGrafter"/>
</dbReference>
<dbReference type="GO" id="GO:0003725">
    <property type="term" value="F:double-stranded RNA binding"/>
    <property type="evidence" value="ECO:0007669"/>
    <property type="project" value="InterPro"/>
</dbReference>
<dbReference type="PANTHER" id="PTHR13507:SF0">
    <property type="entry name" value="PRKR-INTERACTING PROTEIN 1"/>
    <property type="match status" value="1"/>
</dbReference>
<accession>A0A9W7GQ16</accession>
<protein>
    <submittedName>
        <fullName evidence="2">Uncharacterized protein</fullName>
    </submittedName>
</protein>
<sequence length="199" mass="22412">MGRYTTMQAYSDNNPNMRAVEYAQAVGGEDKANDKEKKLMGDLGKAAGSVKTEKVTNPYGSVAGACSGDFHVYRHARARENERLAKMESDERTRVEIEAWAKRKVMEESEMEKKQDKKRRKRMKQKEAKMAKRKGMFKDDVEKEEENGGGKGGDVEDEFAYEEGTATVEVVEVKGHEEGTVKNDGSFLAKMLEQTKAKK</sequence>
<feature type="compositionally biased region" description="Basic and acidic residues" evidence="1">
    <location>
        <begin position="105"/>
        <end position="115"/>
    </location>
</feature>
<dbReference type="AlphaFoldDB" id="A0A9W7GQ16"/>
<dbReference type="GO" id="GO:0019901">
    <property type="term" value="F:protein kinase binding"/>
    <property type="evidence" value="ECO:0007669"/>
    <property type="project" value="TreeGrafter"/>
</dbReference>
<dbReference type="Pfam" id="PF06658">
    <property type="entry name" value="DUF1168"/>
    <property type="match status" value="1"/>
</dbReference>
<evidence type="ECO:0000313" key="2">
    <source>
        <dbReference type="EMBL" id="GMI48018.1"/>
    </source>
</evidence>
<feature type="region of interest" description="Disordered" evidence="1">
    <location>
        <begin position="105"/>
        <end position="157"/>
    </location>
</feature>